<proteinExistence type="inferred from homology"/>
<evidence type="ECO:0000256" key="4">
    <source>
        <dbReference type="ARBA" id="ARBA00023306"/>
    </source>
</evidence>
<evidence type="ECO:0000256" key="6">
    <source>
        <dbReference type="ARBA" id="ARBA00046874"/>
    </source>
</evidence>
<dbReference type="PANTHER" id="PTHR34108">
    <property type="entry name" value="SEPTUM SITE-DETERMINING PROTEIN MINC"/>
    <property type="match status" value="1"/>
</dbReference>
<evidence type="ECO:0000256" key="3">
    <source>
        <dbReference type="ARBA" id="ARBA00023210"/>
    </source>
</evidence>
<sequence length="213" mass="23491">MAKEAINIKGTRQGLAILLDPNKNFDEMKSELIFKMEKASGFFSGAKFTLHGVKNLYPEEKSQLEAICQGYGLIPSADVPSPRERYNTKTPESPIKSTNMPVAGELALLVKRTLRSGQRVAYEGHITILGDVNPGAEVVAGGNIIIMGNCSGFIHAGVNNNRKSYIITLGLHNAQIRIDDKVLFKTPEHLHNGPYVARIEDNKIIYYKLDRPG</sequence>
<dbReference type="GO" id="GO:0000902">
    <property type="term" value="P:cell morphogenesis"/>
    <property type="evidence" value="ECO:0007669"/>
    <property type="project" value="InterPro"/>
</dbReference>
<keyword evidence="11" id="KW-1185">Reference proteome</keyword>
<dbReference type="InterPro" id="IPR016098">
    <property type="entry name" value="CAP/MinC_C"/>
</dbReference>
<name>A0A1I2S2H1_9FIRM</name>
<dbReference type="SUPFAM" id="SSF63848">
    <property type="entry name" value="Cell-division inhibitor MinC, C-terminal domain"/>
    <property type="match status" value="1"/>
</dbReference>
<evidence type="ECO:0000259" key="8">
    <source>
        <dbReference type="Pfam" id="PF03775"/>
    </source>
</evidence>
<evidence type="ECO:0000256" key="2">
    <source>
        <dbReference type="ARBA" id="ARBA00022618"/>
    </source>
</evidence>
<accession>A0A1I2S2H1</accession>
<evidence type="ECO:0000256" key="1">
    <source>
        <dbReference type="ARBA" id="ARBA00006291"/>
    </source>
</evidence>
<feature type="domain" description="Septum formation inhibitor MinC C-terminal" evidence="8">
    <location>
        <begin position="110"/>
        <end position="205"/>
    </location>
</feature>
<protein>
    <recommendedName>
        <fullName evidence="7">Probable septum site-determining protein MinC</fullName>
    </recommendedName>
</protein>
<keyword evidence="2 7" id="KW-0132">Cell division</keyword>
<reference evidence="11" key="1">
    <citation type="submission" date="2016-10" db="EMBL/GenBank/DDBJ databases">
        <authorList>
            <person name="Varghese N."/>
            <person name="Submissions S."/>
        </authorList>
    </citation>
    <scope>NUCLEOTIDE SEQUENCE [LARGE SCALE GENOMIC DNA]</scope>
    <source>
        <strain evidence="11">DSM 17038</strain>
    </source>
</reference>
<dbReference type="Gene3D" id="2.160.20.70">
    <property type="match status" value="1"/>
</dbReference>
<dbReference type="InterPro" id="IPR036145">
    <property type="entry name" value="MinC_C_sf"/>
</dbReference>
<dbReference type="EMBL" id="FOOX01000005">
    <property type="protein sequence ID" value="SFG46950.1"/>
    <property type="molecule type" value="Genomic_DNA"/>
</dbReference>
<dbReference type="GO" id="GO:0000917">
    <property type="term" value="P:division septum assembly"/>
    <property type="evidence" value="ECO:0007669"/>
    <property type="project" value="UniProtKB-KW"/>
</dbReference>
<evidence type="ECO:0000313" key="10">
    <source>
        <dbReference type="EMBL" id="SFG46950.1"/>
    </source>
</evidence>
<dbReference type="InterPro" id="IPR005526">
    <property type="entry name" value="Septum_form_inhib_MinC_C"/>
</dbReference>
<feature type="domain" description="Septum formation inhibitor MinC N-terminal" evidence="9">
    <location>
        <begin position="6"/>
        <end position="75"/>
    </location>
</feature>
<dbReference type="PANTHER" id="PTHR34108:SF1">
    <property type="entry name" value="SEPTUM SITE-DETERMINING PROTEIN MINC"/>
    <property type="match status" value="1"/>
</dbReference>
<dbReference type="NCBIfam" id="TIGR01222">
    <property type="entry name" value="minC"/>
    <property type="match status" value="1"/>
</dbReference>
<dbReference type="RefSeq" id="WP_165613441.1">
    <property type="nucleotide sequence ID" value="NZ_FOOX01000005.1"/>
</dbReference>
<organism evidence="10 11">
    <name type="scientific">Desulfotruncus arcticus DSM 17038</name>
    <dbReference type="NCBI Taxonomy" id="1121424"/>
    <lineage>
        <taxon>Bacteria</taxon>
        <taxon>Bacillati</taxon>
        <taxon>Bacillota</taxon>
        <taxon>Clostridia</taxon>
        <taxon>Eubacteriales</taxon>
        <taxon>Desulfallaceae</taxon>
        <taxon>Desulfotruncus</taxon>
    </lineage>
</organism>
<dbReference type="Proteomes" id="UP000199337">
    <property type="component" value="Unassembled WGS sequence"/>
</dbReference>
<dbReference type="Gene3D" id="3.30.160.540">
    <property type="match status" value="1"/>
</dbReference>
<dbReference type="GO" id="GO:1901891">
    <property type="term" value="P:regulation of cell septum assembly"/>
    <property type="evidence" value="ECO:0007669"/>
    <property type="project" value="InterPro"/>
</dbReference>
<keyword evidence="3 7" id="KW-0717">Septation</keyword>
<dbReference type="InterPro" id="IPR007874">
    <property type="entry name" value="MinC_N"/>
</dbReference>
<evidence type="ECO:0000256" key="5">
    <source>
        <dbReference type="ARBA" id="ARBA00025606"/>
    </source>
</evidence>
<dbReference type="Pfam" id="PF05209">
    <property type="entry name" value="MinC_N"/>
    <property type="match status" value="1"/>
</dbReference>
<comment type="subunit">
    <text evidence="6 7">Interacts with MinD and FtsZ.</text>
</comment>
<comment type="similarity">
    <text evidence="1 7">Belongs to the MinC family.</text>
</comment>
<dbReference type="Pfam" id="PF03775">
    <property type="entry name" value="MinC_C"/>
    <property type="match status" value="1"/>
</dbReference>
<dbReference type="InterPro" id="IPR013033">
    <property type="entry name" value="MinC"/>
</dbReference>
<gene>
    <name evidence="7" type="primary">minC</name>
    <name evidence="10" type="ORF">SAMN05660649_01739</name>
</gene>
<dbReference type="HAMAP" id="MF_00267">
    <property type="entry name" value="MinC"/>
    <property type="match status" value="1"/>
</dbReference>
<dbReference type="GO" id="GO:0051302">
    <property type="term" value="P:regulation of cell division"/>
    <property type="evidence" value="ECO:0007669"/>
    <property type="project" value="InterPro"/>
</dbReference>
<keyword evidence="4 7" id="KW-0131">Cell cycle</keyword>
<evidence type="ECO:0000256" key="7">
    <source>
        <dbReference type="HAMAP-Rule" id="MF_00267"/>
    </source>
</evidence>
<evidence type="ECO:0000313" key="11">
    <source>
        <dbReference type="Proteomes" id="UP000199337"/>
    </source>
</evidence>
<dbReference type="STRING" id="341036.SAMN05660649_01739"/>
<evidence type="ECO:0000259" key="9">
    <source>
        <dbReference type="Pfam" id="PF05209"/>
    </source>
</evidence>
<dbReference type="AlphaFoldDB" id="A0A1I2S2H1"/>
<comment type="function">
    <text evidence="5 7">Cell division inhibitor that blocks the formation of polar Z ring septums. Rapidly oscillates between the poles of the cell to destabilize FtsZ filaments that have formed before they mature into polar Z rings. Prevents FtsZ polymerization.</text>
</comment>